<name>A0A6L9U560_9HYPH</name>
<proteinExistence type="predicted"/>
<protein>
    <submittedName>
        <fullName evidence="2">Uncharacterized protein</fullName>
    </submittedName>
</protein>
<dbReference type="AlphaFoldDB" id="A0A6L9U560"/>
<evidence type="ECO:0000313" key="2">
    <source>
        <dbReference type="EMBL" id="NEI71063.1"/>
    </source>
</evidence>
<dbReference type="Proteomes" id="UP000483035">
    <property type="component" value="Unassembled WGS sequence"/>
</dbReference>
<dbReference type="RefSeq" id="WP_163987542.1">
    <property type="nucleotide sequence ID" value="NZ_WUEY01000006.1"/>
</dbReference>
<organism evidence="2 3">
    <name type="scientific">Rhizobium lusitanum</name>
    <dbReference type="NCBI Taxonomy" id="293958"/>
    <lineage>
        <taxon>Bacteria</taxon>
        <taxon>Pseudomonadati</taxon>
        <taxon>Pseudomonadota</taxon>
        <taxon>Alphaproteobacteria</taxon>
        <taxon>Hyphomicrobiales</taxon>
        <taxon>Rhizobiaceae</taxon>
        <taxon>Rhizobium/Agrobacterium group</taxon>
        <taxon>Rhizobium</taxon>
    </lineage>
</organism>
<evidence type="ECO:0000256" key="1">
    <source>
        <dbReference type="SAM" id="MobiDB-lite"/>
    </source>
</evidence>
<comment type="caution">
    <text evidence="2">The sequence shown here is derived from an EMBL/GenBank/DDBJ whole genome shotgun (WGS) entry which is preliminary data.</text>
</comment>
<feature type="compositionally biased region" description="Basic and acidic residues" evidence="1">
    <location>
        <begin position="31"/>
        <end position="46"/>
    </location>
</feature>
<reference evidence="2 3" key="1">
    <citation type="submission" date="2019-12" db="EMBL/GenBank/DDBJ databases">
        <title>Rhizobium genotypes associated with high levels of biological nitrogen fixation by grain legumes in a temperate-maritime cropping system.</title>
        <authorList>
            <person name="Maluk M."/>
            <person name="Francesc Ferrando Molina F."/>
            <person name="Lopez Del Egido L."/>
            <person name="Lafos M."/>
            <person name="Langarica-Fuentes A."/>
            <person name="Gebre Yohannes G."/>
            <person name="Young M.W."/>
            <person name="Martin P."/>
            <person name="Gantlett R."/>
            <person name="Kenicer G."/>
            <person name="Hawes C."/>
            <person name="Begg G.S."/>
            <person name="Quilliam R.S."/>
            <person name="Squire G.R."/>
            <person name="Poole P.S."/>
            <person name="Young P.W."/>
            <person name="Iannetta P.M."/>
            <person name="James E.K."/>
        </authorList>
    </citation>
    <scope>NUCLEOTIDE SEQUENCE [LARGE SCALE GENOMIC DNA]</scope>
    <source>
        <strain evidence="2 3">JHI1118</strain>
    </source>
</reference>
<evidence type="ECO:0000313" key="3">
    <source>
        <dbReference type="Proteomes" id="UP000483035"/>
    </source>
</evidence>
<sequence>MDMRETLAACSTAHQSRMADSQEASEVDSSEEARVRRILEDAEGKRSKFGGRDLAPAPQRLEEM</sequence>
<gene>
    <name evidence="2" type="ORF">GR212_15900</name>
</gene>
<accession>A0A6L9U560</accession>
<dbReference type="EMBL" id="WUEY01000006">
    <property type="protein sequence ID" value="NEI71063.1"/>
    <property type="molecule type" value="Genomic_DNA"/>
</dbReference>
<feature type="region of interest" description="Disordered" evidence="1">
    <location>
        <begin position="1"/>
        <end position="64"/>
    </location>
</feature>
<feature type="compositionally biased region" description="Polar residues" evidence="1">
    <location>
        <begin position="12"/>
        <end position="22"/>
    </location>
</feature>